<protein>
    <recommendedName>
        <fullName evidence="3">Antitoxin Xre/MbcA/ParS-like toxin-binding domain-containing protein</fullName>
    </recommendedName>
</protein>
<reference evidence="1 2" key="1">
    <citation type="submission" date="2019-03" db="EMBL/GenBank/DDBJ databases">
        <title>Genomic Encyclopedia of Type Strains, Phase IV (KMG-IV): sequencing the most valuable type-strain genomes for metagenomic binning, comparative biology and taxonomic classification.</title>
        <authorList>
            <person name="Goeker M."/>
        </authorList>
    </citation>
    <scope>NUCLEOTIDE SEQUENCE [LARGE SCALE GENOMIC DNA]</scope>
    <source>
        <strain evidence="1 2">JA181</strain>
    </source>
</reference>
<evidence type="ECO:0000313" key="1">
    <source>
        <dbReference type="EMBL" id="TDX24738.1"/>
    </source>
</evidence>
<dbReference type="AlphaFoldDB" id="A0A4R8FLD8"/>
<evidence type="ECO:0000313" key="2">
    <source>
        <dbReference type="Proteomes" id="UP000295484"/>
    </source>
</evidence>
<evidence type="ECO:0008006" key="3">
    <source>
        <dbReference type="Google" id="ProtNLM"/>
    </source>
</evidence>
<dbReference type="RefSeq" id="WP_134078961.1">
    <property type="nucleotide sequence ID" value="NZ_SOEB01000022.1"/>
</dbReference>
<dbReference type="EMBL" id="SOEB01000022">
    <property type="protein sequence ID" value="TDX24738.1"/>
    <property type="molecule type" value="Genomic_DNA"/>
</dbReference>
<organism evidence="1 2">
    <name type="scientific">Rhodovulum visakhapatnamense</name>
    <dbReference type="NCBI Taxonomy" id="364297"/>
    <lineage>
        <taxon>Bacteria</taxon>
        <taxon>Pseudomonadati</taxon>
        <taxon>Pseudomonadota</taxon>
        <taxon>Alphaproteobacteria</taxon>
        <taxon>Rhodobacterales</taxon>
        <taxon>Paracoccaceae</taxon>
        <taxon>Rhodovulum</taxon>
    </lineage>
</organism>
<sequence>MKQGHDLGGIIDFAHRDEAWAERLAGVVDEHFLPALEEFDLDFEDLADILGDQAPWTLWGCAFEDFLSRRWHPDGQNIAETYLKRRGWTEKVLNRAYIEGLRDAHVSLHEVTEVVPGTSMVLRDLLTGADPVTVREKSATRSLKQWDRVAVRVVPVRDHHLVSGGLLPFSADAVELLFDGLQDALRLRKTETPRLSVEQLRSAAPLFSSAWLFTHLPRLLDPQMPHLTNTDGEDLEFHELRFPFKAGVVQAQVGAALDGLADLSPDGPKAWNWLAPAKGVAKGKGLALGTFSDGGNVHGALHLKGKALILEVNSAERERGAALITAALGDLLRPPLTTIQTVDQAMRDHDARGGPLEEPDEIPPKITRQIMQAHFDRHYRDTLDQPIPALGDKTPRQAVRSTAGRKKVVEWLKYIENRSAKAEGTPMAGYDFRWMWEELGVLDERR</sequence>
<comment type="caution">
    <text evidence="1">The sequence shown here is derived from an EMBL/GenBank/DDBJ whole genome shotgun (WGS) entry which is preliminary data.</text>
</comment>
<name>A0A4R8FLD8_9RHOB</name>
<dbReference type="InterPro" id="IPR058292">
    <property type="entry name" value="DUF7986"/>
</dbReference>
<dbReference type="Pfam" id="PF25948">
    <property type="entry name" value="DUF7986"/>
    <property type="match status" value="1"/>
</dbReference>
<dbReference type="Proteomes" id="UP000295484">
    <property type="component" value="Unassembled WGS sequence"/>
</dbReference>
<proteinExistence type="predicted"/>
<accession>A0A4R8FLD8</accession>
<gene>
    <name evidence="1" type="ORF">EV657_12258</name>
</gene>